<dbReference type="Gene3D" id="1.25.10.10">
    <property type="entry name" value="Leucine-rich Repeat Variant"/>
    <property type="match status" value="3"/>
</dbReference>
<feature type="domain" description="3-keto-alpha-glucoside-1,2-lyase/3-keto-2-hydroxy-glucal hydratase" evidence="2">
    <location>
        <begin position="1134"/>
        <end position="1316"/>
    </location>
</feature>
<feature type="domain" description="3-keto-alpha-glucoside-1,2-lyase/3-keto-2-hydroxy-glucal hydratase" evidence="2">
    <location>
        <begin position="729"/>
        <end position="913"/>
    </location>
</feature>
<dbReference type="PANTHER" id="PTHR33546:SF1">
    <property type="entry name" value="LARGE, MULTIFUNCTIONAL SECRETED PROTEIN"/>
    <property type="match status" value="1"/>
</dbReference>
<accession>A0A521EB14</accession>
<dbReference type="PANTHER" id="PTHR33546">
    <property type="entry name" value="LARGE, MULTIFUNCTIONAL SECRETED PROTEIN-RELATED"/>
    <property type="match status" value="1"/>
</dbReference>
<dbReference type="Pfam" id="PF06439">
    <property type="entry name" value="3keto-disac_hyd"/>
    <property type="match status" value="3"/>
</dbReference>
<dbReference type="Proteomes" id="UP000317593">
    <property type="component" value="Unassembled WGS sequence"/>
</dbReference>
<dbReference type="InterPro" id="IPR004155">
    <property type="entry name" value="PBS_lyase_HEAT"/>
</dbReference>
<evidence type="ECO:0000313" key="3">
    <source>
        <dbReference type="EMBL" id="SMO80972.1"/>
    </source>
</evidence>
<dbReference type="PROSITE" id="PS51257">
    <property type="entry name" value="PROKAR_LIPOPROTEIN"/>
    <property type="match status" value="1"/>
</dbReference>
<keyword evidence="4" id="KW-1185">Reference proteome</keyword>
<evidence type="ECO:0000313" key="4">
    <source>
        <dbReference type="Proteomes" id="UP000317593"/>
    </source>
</evidence>
<sequence>MRYSRFTVYVFLAALMVSCAPSQEVMQQKQSESSSFEEVSSLIADLPAQDQTENQWIFGELVDLGPSGVRSITDMLVAPGNGNDTAARFALNGLAKYVSRPGADTERAMLEAVLLQELESGRHKLVKVFLMEQLELVGSDTSVPVLQSFIGSDRLNESAVHALRAVNSASARQALLDGLSQTQTDKQRKAVIKTLGDLEVSAVGDALLPYITPDDAQSRKVTLYALAQSGNPEAAEALRSSLDTENGYQEIEAERYFLLYAGRLAEEGHVELSSEISRDILSGDFSSDGQSSALTMLVENEGAKARDELIEAAEGPDDRVRATALTLFEQHDDWETPQRWEGDMSGLSPAVQSDILAMLGRSGRGSLAVLSPFLDSDDLSVRIAAAQALALTEQEQALSVLFEALIQAEQQQEITALQSALLQLPTQPVVAEAADRLPSSEGNVQIALIELLAQRRASQQLDVVLDELDSADGPVRMAIYQSMQGIAEPADLPRVVGLLAGVRNEEERSAVQEAVVAVSEGVEESESRSEAVLEALEEAPDRQKPHLLALLPEIGGEQALNAVINASGSSGEAVQQAAWSALADWPEATAIAPLKEAFAVAPESGRSELLEGYIRLVQQSKYSAADKVQLLDEILRETSSTGERVTVINGYAGLESAEALKAVAGHFNDDDEAVKEAALRSAAGILSASGGDAEQQLSLVEATTNPDNRDKIEQYMQQLESGSGQEQNFTSLFNGEDLSGWVGDKDSYLVRDGQIISKDGAAGNLFTEQEYSNFILRFQFKLTPGANNGLGIRSPLEGNPAYDAMELQVIDNTAEKYAELEPYQFHGSVYGVAPAERGYLNPPGEWNTQEVIADGSQITVKVNGHTILDTNIEEVGTPETIDGREHPGLLRETGHIGFLGHGDEVAFRNIRIQDLDVYYPDYSSGSGNGDGMNQPPEGFKALFDGESLEGWKGLVGNPESRAEMSEEELARKQQEANAEMQRHWFVRDGVLSFDGEGHSLVTEKKYKDFEMMVDWKIEPGGDSGVYLRGTPQVQIWDITEWPQGSGGLYNNQDHPSEPLVPADNAIGEWNQMRIKMIGEKVTVHLNDQLVVDNVVLENYWNRDQPIYPKGQIELQSHSTPLYFKNIFIREIPRWEPLFNGEDLSGWERSSDDTGPWHVDDGVLYTEGGTGWLSTTEMYDNFKLKLEYRLPEGGNSGIFLRAPRDGNPAYEGMEIQLLDDTAEQYADLEPWQFTGSIYDVQAPSQKGNAEAGEWHTMEITADGSKMKIKLDGEIIINTDLVNYMDRLDEHPGLKRRSGHIGLQNHDSRVEFRNITIKELK</sequence>
<dbReference type="RefSeq" id="WP_142715399.1">
    <property type="nucleotide sequence ID" value="NZ_FXTH01000014.1"/>
</dbReference>
<dbReference type="InterPro" id="IPR016024">
    <property type="entry name" value="ARM-type_fold"/>
</dbReference>
<reference evidence="3 4" key="1">
    <citation type="submission" date="2017-05" db="EMBL/GenBank/DDBJ databases">
        <authorList>
            <person name="Varghese N."/>
            <person name="Submissions S."/>
        </authorList>
    </citation>
    <scope>NUCLEOTIDE SEQUENCE [LARGE SCALE GENOMIC DNA]</scope>
    <source>
        <strain evidence="3 4">DSM 21194</strain>
    </source>
</reference>
<organism evidence="3 4">
    <name type="scientific">Fodinibius sediminis</name>
    <dbReference type="NCBI Taxonomy" id="1214077"/>
    <lineage>
        <taxon>Bacteria</taxon>
        <taxon>Pseudomonadati</taxon>
        <taxon>Balneolota</taxon>
        <taxon>Balneolia</taxon>
        <taxon>Balneolales</taxon>
        <taxon>Balneolaceae</taxon>
        <taxon>Fodinibius</taxon>
    </lineage>
</organism>
<dbReference type="SMART" id="SM00567">
    <property type="entry name" value="EZ_HEAT"/>
    <property type="match status" value="5"/>
</dbReference>
<protein>
    <submittedName>
        <fullName evidence="3">HEAT repeat</fullName>
    </submittedName>
</protein>
<feature type="signal peptide" evidence="1">
    <location>
        <begin position="1"/>
        <end position="22"/>
    </location>
</feature>
<keyword evidence="1" id="KW-0732">Signal</keyword>
<name>A0A521EB14_9BACT</name>
<feature type="chain" id="PRO_5022236500" evidence="1">
    <location>
        <begin position="23"/>
        <end position="1319"/>
    </location>
</feature>
<dbReference type="OrthoDB" id="9806233at2"/>
<feature type="domain" description="3-keto-alpha-glucoside-1,2-lyase/3-keto-2-hydroxy-glucal hydratase" evidence="2">
    <location>
        <begin position="938"/>
        <end position="1129"/>
    </location>
</feature>
<dbReference type="InterPro" id="IPR011989">
    <property type="entry name" value="ARM-like"/>
</dbReference>
<dbReference type="InterPro" id="IPR010496">
    <property type="entry name" value="AL/BT2_dom"/>
</dbReference>
<dbReference type="EMBL" id="FXTH01000014">
    <property type="protein sequence ID" value="SMO80972.1"/>
    <property type="molecule type" value="Genomic_DNA"/>
</dbReference>
<dbReference type="GO" id="GO:0016787">
    <property type="term" value="F:hydrolase activity"/>
    <property type="evidence" value="ECO:0007669"/>
    <property type="project" value="InterPro"/>
</dbReference>
<evidence type="ECO:0000256" key="1">
    <source>
        <dbReference type="SAM" id="SignalP"/>
    </source>
</evidence>
<proteinExistence type="predicted"/>
<gene>
    <name evidence="3" type="ORF">SAMN06265218_11459</name>
</gene>
<evidence type="ECO:0000259" key="2">
    <source>
        <dbReference type="Pfam" id="PF06439"/>
    </source>
</evidence>
<dbReference type="Gene3D" id="2.60.120.560">
    <property type="entry name" value="Exo-inulinase, domain 1"/>
    <property type="match status" value="3"/>
</dbReference>
<dbReference type="SUPFAM" id="SSF48371">
    <property type="entry name" value="ARM repeat"/>
    <property type="match status" value="1"/>
</dbReference>